<organism evidence="1 2">
    <name type="scientific">Clostridium bornimense</name>
    <dbReference type="NCBI Taxonomy" id="1216932"/>
    <lineage>
        <taxon>Bacteria</taxon>
        <taxon>Bacillati</taxon>
        <taxon>Bacillota</taxon>
        <taxon>Clostridia</taxon>
        <taxon>Eubacteriales</taxon>
        <taxon>Clostridiaceae</taxon>
        <taxon>Clostridium</taxon>
    </lineage>
</organism>
<protein>
    <submittedName>
        <fullName evidence="1">Putative DNA topology modulator FlaR</fullName>
    </submittedName>
</protein>
<dbReference type="eggNOG" id="COG0563">
    <property type="taxonomic scope" value="Bacteria"/>
</dbReference>
<dbReference type="HOGENOM" id="CLU_092618_3_0_9"/>
<dbReference type="STRING" id="1216932.CM240_2748"/>
<dbReference type="OrthoDB" id="1201990at2"/>
<evidence type="ECO:0000313" key="1">
    <source>
        <dbReference type="EMBL" id="CDM69865.1"/>
    </source>
</evidence>
<dbReference type="SUPFAM" id="SSF52540">
    <property type="entry name" value="P-loop containing nucleoside triphosphate hydrolases"/>
    <property type="match status" value="1"/>
</dbReference>
<sequence length="165" mass="19742">MKIHIIGGSGTGKSYISDMLSNEFNILHFDLDNIFWDNNSDYYGVKMPIDKRTKLLENILEEEDWIIEGVYYSWLKESFRDADYIFILNVSSFVYKYRIILRFLKRKVGIEKGKKETIKSLIELIKWTDSYKKNTLPKIIDFLEPYKNKVIEVKRAKDIFQYIRS</sequence>
<dbReference type="KEGG" id="clt:CM240_2748"/>
<proteinExistence type="predicted"/>
<name>W6SJI2_9CLOT</name>
<gene>
    <name evidence="1" type="primary">flaR</name>
    <name evidence="1" type="ORF">CM240_2748</name>
</gene>
<dbReference type="InterPro" id="IPR052922">
    <property type="entry name" value="Cytidylate_Kinase-2"/>
</dbReference>
<dbReference type="PANTHER" id="PTHR37816:SF2">
    <property type="entry name" value="DNA TOPOLOGY MODULATION PROTEIN FLAR-RELATED PROTEIN"/>
    <property type="match status" value="1"/>
</dbReference>
<dbReference type="Proteomes" id="UP000019426">
    <property type="component" value="Chromosome M2/40_rep2"/>
</dbReference>
<accession>W6SJI2</accession>
<dbReference type="InterPro" id="IPR027417">
    <property type="entry name" value="P-loop_NTPase"/>
</dbReference>
<dbReference type="RefSeq" id="WP_044040059.1">
    <property type="nucleotide sequence ID" value="NZ_HG917869.1"/>
</dbReference>
<dbReference type="AlphaFoldDB" id="W6SJI2"/>
<evidence type="ECO:0000313" key="2">
    <source>
        <dbReference type="Proteomes" id="UP000019426"/>
    </source>
</evidence>
<dbReference type="PATRIC" id="fig|1216932.3.peg.2710"/>
<dbReference type="PANTHER" id="PTHR37816">
    <property type="entry name" value="YALI0E33011P"/>
    <property type="match status" value="1"/>
</dbReference>
<dbReference type="EMBL" id="HG917869">
    <property type="protein sequence ID" value="CDM69865.1"/>
    <property type="molecule type" value="Genomic_DNA"/>
</dbReference>
<dbReference type="Gene3D" id="3.40.50.300">
    <property type="entry name" value="P-loop containing nucleotide triphosphate hydrolases"/>
    <property type="match status" value="1"/>
</dbReference>
<keyword evidence="2" id="KW-1185">Reference proteome</keyword>
<reference evidence="1 2" key="1">
    <citation type="submission" date="2013-11" db="EMBL/GenBank/DDBJ databases">
        <title>Complete genome sequence of Clostridum sp. M2/40.</title>
        <authorList>
            <person name="Wibberg D."/>
            <person name="Puehler A."/>
            <person name="Schlueter A."/>
        </authorList>
    </citation>
    <scope>NUCLEOTIDE SEQUENCE [LARGE SCALE GENOMIC DNA]</scope>
    <source>
        <strain evidence="2">M2/40</strain>
    </source>
</reference>